<dbReference type="STRING" id="1294263.JCM21531_1749"/>
<sequence length="55" mass="6301">MIVEEVFDEKTAKPAWAPPKGKINLAWDMIYSRREDHSSLGEMKGLDVISLHGFR</sequence>
<evidence type="ECO:0000313" key="1">
    <source>
        <dbReference type="EMBL" id="GAE88314.1"/>
    </source>
</evidence>
<dbReference type="Proteomes" id="UP000019109">
    <property type="component" value="Unassembled WGS sequence"/>
</dbReference>
<keyword evidence="2" id="KW-1185">Reference proteome</keyword>
<gene>
    <name evidence="1" type="ORF">JCM21531_1749</name>
</gene>
<keyword evidence="1" id="KW-0378">Hydrolase</keyword>
<organism evidence="1 2">
    <name type="scientific">Acetivibrio straminisolvens JCM 21531</name>
    <dbReference type="NCBI Taxonomy" id="1294263"/>
    <lineage>
        <taxon>Bacteria</taxon>
        <taxon>Bacillati</taxon>
        <taxon>Bacillota</taxon>
        <taxon>Clostridia</taxon>
        <taxon>Eubacteriales</taxon>
        <taxon>Oscillospiraceae</taxon>
        <taxon>Acetivibrio</taxon>
    </lineage>
</organism>
<protein>
    <submittedName>
        <fullName evidence="1">Spore peptidoglycan hydrolase</fullName>
    </submittedName>
</protein>
<evidence type="ECO:0000313" key="2">
    <source>
        <dbReference type="Proteomes" id="UP000019109"/>
    </source>
</evidence>
<dbReference type="EMBL" id="BAVR01000016">
    <property type="protein sequence ID" value="GAE88314.1"/>
    <property type="molecule type" value="Genomic_DNA"/>
</dbReference>
<dbReference type="GO" id="GO:0016787">
    <property type="term" value="F:hydrolase activity"/>
    <property type="evidence" value="ECO:0007669"/>
    <property type="project" value="UniProtKB-KW"/>
</dbReference>
<accession>W4V6D9</accession>
<name>W4V6D9_9FIRM</name>
<reference evidence="1" key="1">
    <citation type="journal article" date="2014" name="Genome Announc.">
        <title>Draft Genome Sequence of Clostridium straminisolvens Strain JCM 21531T, Isolated from a Cellulose-Degrading Bacterial Community.</title>
        <authorList>
            <person name="Yuki M."/>
            <person name="Oshima K."/>
            <person name="Suda W."/>
            <person name="Sakamoto M."/>
            <person name="Kitamura K."/>
            <person name="Iida T."/>
            <person name="Hattori M."/>
            <person name="Ohkuma M."/>
        </authorList>
    </citation>
    <scope>NUCLEOTIDE SEQUENCE [LARGE SCALE GENOMIC DNA]</scope>
    <source>
        <strain evidence="1">JCM 21531</strain>
    </source>
</reference>
<comment type="caution">
    <text evidence="1">The sequence shown here is derived from an EMBL/GenBank/DDBJ whole genome shotgun (WGS) entry which is preliminary data.</text>
</comment>
<dbReference type="AlphaFoldDB" id="W4V6D9"/>
<proteinExistence type="predicted"/>